<keyword evidence="2" id="KW-0238">DNA-binding</keyword>
<dbReference type="PRINTS" id="PR00032">
    <property type="entry name" value="HTHARAC"/>
</dbReference>
<keyword evidence="3" id="KW-0010">Activator</keyword>
<proteinExistence type="predicted"/>
<keyword evidence="4" id="KW-0804">Transcription</keyword>
<dbReference type="Pfam" id="PF12833">
    <property type="entry name" value="HTH_18"/>
    <property type="match status" value="1"/>
</dbReference>
<dbReference type="PROSITE" id="PS01124">
    <property type="entry name" value="HTH_ARAC_FAMILY_2"/>
    <property type="match status" value="1"/>
</dbReference>
<dbReference type="AlphaFoldDB" id="K2JB48"/>
<dbReference type="PANTHER" id="PTHR11019:SF199">
    <property type="entry name" value="HTH-TYPE TRANSCRIPTIONAL REGULATOR NIMR"/>
    <property type="match status" value="1"/>
</dbReference>
<dbReference type="Pfam" id="PF02311">
    <property type="entry name" value="AraC_binding"/>
    <property type="match status" value="1"/>
</dbReference>
<dbReference type="eggNOG" id="COG2207">
    <property type="taxonomic scope" value="Bacteria"/>
</dbReference>
<evidence type="ECO:0000313" key="8">
    <source>
        <dbReference type="Proteomes" id="UP000006755"/>
    </source>
</evidence>
<dbReference type="PROSITE" id="PS00041">
    <property type="entry name" value="HTH_ARAC_FAMILY_1"/>
    <property type="match status" value="1"/>
</dbReference>
<dbReference type="InterPro" id="IPR018062">
    <property type="entry name" value="HTH_AraC-typ_CS"/>
</dbReference>
<dbReference type="RefSeq" id="WP_008484863.1">
    <property type="nucleotide sequence ID" value="NZ_AMRI01000014.1"/>
</dbReference>
<evidence type="ECO:0000256" key="4">
    <source>
        <dbReference type="ARBA" id="ARBA00023163"/>
    </source>
</evidence>
<evidence type="ECO:0000313" key="7">
    <source>
        <dbReference type="EMBL" id="EKE72358.1"/>
    </source>
</evidence>
<dbReference type="SMART" id="SM00342">
    <property type="entry name" value="HTH_ARAC"/>
    <property type="match status" value="1"/>
</dbReference>
<evidence type="ECO:0000256" key="3">
    <source>
        <dbReference type="ARBA" id="ARBA00023159"/>
    </source>
</evidence>
<organism evidence="7 8">
    <name type="scientific">Gallaecimonas xiamenensis 3-C-1</name>
    <dbReference type="NCBI Taxonomy" id="745411"/>
    <lineage>
        <taxon>Bacteria</taxon>
        <taxon>Pseudomonadati</taxon>
        <taxon>Pseudomonadota</taxon>
        <taxon>Gammaproteobacteria</taxon>
        <taxon>Enterobacterales</taxon>
        <taxon>Gallaecimonadaceae</taxon>
        <taxon>Gallaecimonas</taxon>
    </lineage>
</organism>
<feature type="domain" description="HTH araC/xylS-type" evidence="6">
    <location>
        <begin position="158"/>
        <end position="255"/>
    </location>
</feature>
<dbReference type="InterPro" id="IPR020449">
    <property type="entry name" value="Tscrpt_reg_AraC-type_HTH"/>
</dbReference>
<gene>
    <name evidence="7" type="ORF">B3C1_11017</name>
</gene>
<dbReference type="InterPro" id="IPR018060">
    <property type="entry name" value="HTH_AraC"/>
</dbReference>
<keyword evidence="1" id="KW-0805">Transcription regulation</keyword>
<evidence type="ECO:0000256" key="2">
    <source>
        <dbReference type="ARBA" id="ARBA00023125"/>
    </source>
</evidence>
<protein>
    <recommendedName>
        <fullName evidence="5">Arabinose operon regulatory protein</fullName>
    </recommendedName>
</protein>
<dbReference type="Gene3D" id="1.10.10.60">
    <property type="entry name" value="Homeodomain-like"/>
    <property type="match status" value="2"/>
</dbReference>
<dbReference type="InterPro" id="IPR009057">
    <property type="entry name" value="Homeodomain-like_sf"/>
</dbReference>
<reference evidence="7 8" key="1">
    <citation type="journal article" date="2012" name="J. Bacteriol.">
        <title>Genome Sequence of Gallaecimonas xiamenensis Type Strain 3-C-1.</title>
        <authorList>
            <person name="Lai Q."/>
            <person name="Wang L."/>
            <person name="Wang W."/>
            <person name="Shao Z."/>
        </authorList>
    </citation>
    <scope>NUCLEOTIDE SEQUENCE [LARGE SCALE GENOMIC DNA]</scope>
    <source>
        <strain evidence="7 8">3-C-1</strain>
    </source>
</reference>
<evidence type="ECO:0000256" key="5">
    <source>
        <dbReference type="ARBA" id="ARBA00044978"/>
    </source>
</evidence>
<dbReference type="SUPFAM" id="SSF51182">
    <property type="entry name" value="RmlC-like cupins"/>
    <property type="match status" value="1"/>
</dbReference>
<dbReference type="Gene3D" id="2.60.120.10">
    <property type="entry name" value="Jelly Rolls"/>
    <property type="match status" value="1"/>
</dbReference>
<comment type="caution">
    <text evidence="7">The sequence shown here is derived from an EMBL/GenBank/DDBJ whole genome shotgun (WGS) entry which is preliminary data.</text>
</comment>
<dbReference type="InterPro" id="IPR003313">
    <property type="entry name" value="AraC-bd"/>
</dbReference>
<dbReference type="PATRIC" id="fig|745411.4.peg.2163"/>
<accession>K2JB48</accession>
<dbReference type="STRING" id="745411.B3C1_11017"/>
<dbReference type="GO" id="GO:0003700">
    <property type="term" value="F:DNA-binding transcription factor activity"/>
    <property type="evidence" value="ECO:0007669"/>
    <property type="project" value="InterPro"/>
</dbReference>
<evidence type="ECO:0000259" key="6">
    <source>
        <dbReference type="PROSITE" id="PS01124"/>
    </source>
</evidence>
<dbReference type="PANTHER" id="PTHR11019">
    <property type="entry name" value="HTH-TYPE TRANSCRIPTIONAL REGULATOR NIMR"/>
    <property type="match status" value="1"/>
</dbReference>
<dbReference type="InterPro" id="IPR011051">
    <property type="entry name" value="RmlC_Cupin_sf"/>
</dbReference>
<dbReference type="EMBL" id="AMRI01000014">
    <property type="protein sequence ID" value="EKE72358.1"/>
    <property type="molecule type" value="Genomic_DNA"/>
</dbReference>
<evidence type="ECO:0000256" key="1">
    <source>
        <dbReference type="ARBA" id="ARBA00023015"/>
    </source>
</evidence>
<name>K2JB48_9GAMM</name>
<dbReference type="GO" id="GO:0043565">
    <property type="term" value="F:sequence-specific DNA binding"/>
    <property type="evidence" value="ECO:0007669"/>
    <property type="project" value="InterPro"/>
</dbReference>
<keyword evidence="8" id="KW-1185">Reference proteome</keyword>
<sequence>MFQIGQKAMALSFASSDPEQALEQPAGLQLFAEQEEVGWHAHQESQLVWVTQGCMSMETSRGRWLVPAGRMGWFPGREPHRGRVLRPASGISLYVRHDWLSYPTVFDGSELGRALLKALLQPAAGAVQARRLAALADEVRLAKALSVGLPLAGAPRLKRLCETLAHDPAKAPPLERAAAQVALSRRSFSRHFKLETGMSYGQWLQLARVHQSLVLLAEGVRVGDVALAVGYDSVSAFCQAFRQLMGLSPKRWQSGG</sequence>
<dbReference type="OrthoDB" id="5949386at2"/>
<dbReference type="InterPro" id="IPR014710">
    <property type="entry name" value="RmlC-like_jellyroll"/>
</dbReference>
<dbReference type="SUPFAM" id="SSF46689">
    <property type="entry name" value="Homeodomain-like"/>
    <property type="match status" value="2"/>
</dbReference>
<dbReference type="Proteomes" id="UP000006755">
    <property type="component" value="Unassembled WGS sequence"/>
</dbReference>